<dbReference type="Pfam" id="PF07534">
    <property type="entry name" value="TLD"/>
    <property type="match status" value="1"/>
</dbReference>
<feature type="domain" description="TLDc" evidence="1">
    <location>
        <begin position="294"/>
        <end position="514"/>
    </location>
</feature>
<dbReference type="VEuPathDB" id="FungiDB:YALI1_C30706g"/>
<evidence type="ECO:0000259" key="1">
    <source>
        <dbReference type="PROSITE" id="PS51886"/>
    </source>
</evidence>
<organism evidence="2 3">
    <name type="scientific">Yarrowia lipolytica</name>
    <name type="common">Candida lipolytica</name>
    <dbReference type="NCBI Taxonomy" id="4952"/>
    <lineage>
        <taxon>Eukaryota</taxon>
        <taxon>Fungi</taxon>
        <taxon>Dikarya</taxon>
        <taxon>Ascomycota</taxon>
        <taxon>Saccharomycotina</taxon>
        <taxon>Dipodascomycetes</taxon>
        <taxon>Dipodascales</taxon>
        <taxon>Dipodascales incertae sedis</taxon>
        <taxon>Yarrowia</taxon>
    </lineage>
</organism>
<gene>
    <name evidence="2" type="ORF">YALI1_C30706g</name>
</gene>
<accession>A0A1D8NC92</accession>
<evidence type="ECO:0000313" key="3">
    <source>
        <dbReference type="Proteomes" id="UP000182444"/>
    </source>
</evidence>
<dbReference type="VEuPathDB" id="FungiDB:YALI0_C22341g"/>
<dbReference type="SMART" id="SM00584">
    <property type="entry name" value="TLDc"/>
    <property type="match status" value="1"/>
</dbReference>
<dbReference type="SMR" id="A0A1D8NC92"/>
<dbReference type="PROSITE" id="PS51886">
    <property type="entry name" value="TLDC"/>
    <property type="match status" value="1"/>
</dbReference>
<dbReference type="OMA" id="KWEFEAR"/>
<dbReference type="EMBL" id="CP017555">
    <property type="protein sequence ID" value="AOW03249.1"/>
    <property type="molecule type" value="Genomic_DNA"/>
</dbReference>
<dbReference type="InterPro" id="IPR006571">
    <property type="entry name" value="TLDc_dom"/>
</dbReference>
<dbReference type="GeneID" id="2909695"/>
<sequence length="567" mass="63436">MGQGTSAPQHLSEDQVSQLFAQQCYKTLEPIELYGLKDNFKATVLHQDHGDHVRMTDEEFAALLGIPSEFKSVEKLLTNSAKFLANFPFMDTKPREAGYSFNDLLKIIVFYSGRYTQVFKEFDPLKLLFVSLLKQCDVAKEVTLSEEPNLEFDGDWKSFGPVKQFYATDVSELKFPRDEFVDFLTFMLVLYGFDPSKGTVAKHIKTVVSQDKTDTKTLYADCRKSAQCISRACNGDIDLVQFRHAFDKVCPHLLAPVGHLFDLLLYTSAHSEKEDNEPVAPLNPLGSNSTYPTKLLNHATVAQMASFCPFLGNVENLKTLYMGQKDGFAQRSFESGTFGWRAPSVLLVSGLRLNTNNQSLKRANTFDEKYPRLKGAVVPDDGESEVKFGFYLDVPWRSSSKETFGSSKCFIFQLAPTQDIFVGETNPSNHAYFLKHDPGGLAFGSPIPKSIGRFTGVQAPQVVGTVSLTLDDSLEFGKFHHAGKGGSYAPSINRPGELMDERFKVRNVEVWGVGNDTDLEHQRKRIEWEEREASYRRTINKNNIAEDRAFLEMAGVIGGANRSGGSM</sequence>
<reference evidence="2 3" key="1">
    <citation type="journal article" date="2016" name="PLoS ONE">
        <title>Sequence Assembly of Yarrowia lipolytica Strain W29/CLIB89 Shows Transposable Element Diversity.</title>
        <authorList>
            <person name="Magnan C."/>
            <person name="Yu J."/>
            <person name="Chang I."/>
            <person name="Jahn E."/>
            <person name="Kanomata Y."/>
            <person name="Wu J."/>
            <person name="Zeller M."/>
            <person name="Oakes M."/>
            <person name="Baldi P."/>
            <person name="Sandmeyer S."/>
        </authorList>
    </citation>
    <scope>NUCLEOTIDE SEQUENCE [LARGE SCALE GENOMIC DNA]</scope>
    <source>
        <strain evidence="3">CLIB89(W29)</strain>
    </source>
</reference>
<evidence type="ECO:0000313" key="2">
    <source>
        <dbReference type="EMBL" id="AOW03249.1"/>
    </source>
</evidence>
<dbReference type="AlphaFoldDB" id="A0A1D8NC92"/>
<proteinExistence type="predicted"/>
<dbReference type="RefSeq" id="XP_502132.3">
    <property type="nucleotide sequence ID" value="XM_502132.3"/>
</dbReference>
<dbReference type="eggNOG" id="ENOG502QV3R">
    <property type="taxonomic scope" value="Eukaryota"/>
</dbReference>
<dbReference type="Proteomes" id="UP000182444">
    <property type="component" value="Chromosome 1C"/>
</dbReference>
<dbReference type="KEGG" id="yli:2909695"/>
<name>A0A1D8NC92_YARLL</name>
<protein>
    <recommendedName>
        <fullName evidence="1">TLDc domain-containing protein</fullName>
    </recommendedName>
</protein>